<dbReference type="InterPro" id="IPR029044">
    <property type="entry name" value="Nucleotide-diphossugar_trans"/>
</dbReference>
<gene>
    <name evidence="1" type="ORF">GCM10009433_00840</name>
</gene>
<name>A0ABN1K0D6_9FLAO</name>
<dbReference type="Pfam" id="PF09837">
    <property type="entry name" value="DUF2064"/>
    <property type="match status" value="1"/>
</dbReference>
<dbReference type="Proteomes" id="UP001500185">
    <property type="component" value="Unassembled WGS sequence"/>
</dbReference>
<evidence type="ECO:0008006" key="3">
    <source>
        <dbReference type="Google" id="ProtNLM"/>
    </source>
</evidence>
<protein>
    <recommendedName>
        <fullName evidence="3">DUF2064 domain-containing protein</fullName>
    </recommendedName>
</protein>
<dbReference type="InterPro" id="IPR018641">
    <property type="entry name" value="Trfase_1_rSAM/seldom-assoc"/>
</dbReference>
<dbReference type="RefSeq" id="WP_224455346.1">
    <property type="nucleotide sequence ID" value="NZ_BAAAGG010000001.1"/>
</dbReference>
<sequence>MNTTTALLIFARTASEESKHKSFKASEAFFRYQNKKLLELAKTSGLDYFWVDESHQIGENFAQRYLNAIQFVFEKDYEQVISIGNDSPGLSLDQINQSVQLLKSRDMCFGPSQDGGFYLWGVKKAFFKKEEFQNFPWKTQNLLSVILTTLEQQSISVDYLQTLGDLDFREDAQHLLKNTKLSFTLKDILLQMINPKQNVLSLFQPHLKSKFTDVYYNKGSPKSCLIQTF</sequence>
<dbReference type="Gene3D" id="3.90.550.10">
    <property type="entry name" value="Spore Coat Polysaccharide Biosynthesis Protein SpsA, Chain A"/>
    <property type="match status" value="1"/>
</dbReference>
<dbReference type="PANTHER" id="PTHR36529:SF1">
    <property type="entry name" value="GLYCOSYLTRANSFERASE"/>
    <property type="match status" value="1"/>
</dbReference>
<dbReference type="PANTHER" id="PTHR36529">
    <property type="entry name" value="SLL1095 PROTEIN"/>
    <property type="match status" value="1"/>
</dbReference>
<evidence type="ECO:0000313" key="1">
    <source>
        <dbReference type="EMBL" id="GAA0751131.1"/>
    </source>
</evidence>
<reference evidence="1 2" key="1">
    <citation type="journal article" date="2019" name="Int. J. Syst. Evol. Microbiol.">
        <title>The Global Catalogue of Microorganisms (GCM) 10K type strain sequencing project: providing services to taxonomists for standard genome sequencing and annotation.</title>
        <authorList>
            <consortium name="The Broad Institute Genomics Platform"/>
            <consortium name="The Broad Institute Genome Sequencing Center for Infectious Disease"/>
            <person name="Wu L."/>
            <person name="Ma J."/>
        </authorList>
    </citation>
    <scope>NUCLEOTIDE SEQUENCE [LARGE SCALE GENOMIC DNA]</scope>
    <source>
        <strain evidence="1 2">JCM 16231</strain>
    </source>
</reference>
<accession>A0ABN1K0D6</accession>
<keyword evidence="2" id="KW-1185">Reference proteome</keyword>
<proteinExistence type="predicted"/>
<evidence type="ECO:0000313" key="2">
    <source>
        <dbReference type="Proteomes" id="UP001500185"/>
    </source>
</evidence>
<dbReference type="EMBL" id="BAAAGG010000001">
    <property type="protein sequence ID" value="GAA0751131.1"/>
    <property type="molecule type" value="Genomic_DNA"/>
</dbReference>
<dbReference type="SUPFAM" id="SSF53448">
    <property type="entry name" value="Nucleotide-diphospho-sugar transferases"/>
    <property type="match status" value="1"/>
</dbReference>
<organism evidence="1 2">
    <name type="scientific">Psychroflexus lacisalsi</name>
    <dbReference type="NCBI Taxonomy" id="503928"/>
    <lineage>
        <taxon>Bacteria</taxon>
        <taxon>Pseudomonadati</taxon>
        <taxon>Bacteroidota</taxon>
        <taxon>Flavobacteriia</taxon>
        <taxon>Flavobacteriales</taxon>
        <taxon>Flavobacteriaceae</taxon>
        <taxon>Psychroflexus</taxon>
    </lineage>
</organism>
<comment type="caution">
    <text evidence="1">The sequence shown here is derived from an EMBL/GenBank/DDBJ whole genome shotgun (WGS) entry which is preliminary data.</text>
</comment>